<evidence type="ECO:0000256" key="3">
    <source>
        <dbReference type="ARBA" id="ARBA00022692"/>
    </source>
</evidence>
<protein>
    <submittedName>
        <fullName evidence="7">Membrane protein involved in the export of O-antigen and teichoic acid</fullName>
    </submittedName>
</protein>
<sequence>MVAGSDARTKISAVVQSPSIIAVTRLIVQLSPLITAPVIARELGPAGRGLYSACFAAMILAPVVLGMGLPLAVRRRASTGAPEATLRAVYVVLPFLVPVAVAVGFLLERYVVTELDPDSARAFILGMGCSVGFIATLCFQSVLIGGRRYGAIALLQSTQPVALTFGVALGWILGSLTLPWVLVCAAASTLLSTLMGVYLTRISPRGPRSRLRPLARESIAFSGSQAAETAANTLPQIIAVVAIGAHDAGLFAIAITVASLPMTLGHTIASVMFRDAAASAGEANMRLSALSIRITALTAVVPVAVLACATPVLIPLIFGEGFRGSVSITLICLCGSVFLTVNYVASQMLVAQDKGVLMTAAQLVGLGLSVASMFVLGPALGGAGAALASVAGWLLTTVASVRALRLTATSLLFDAGDLRQAFTVVTKGHIDHV</sequence>
<dbReference type="PANTHER" id="PTHR30250">
    <property type="entry name" value="PST FAMILY PREDICTED COLANIC ACID TRANSPORTER"/>
    <property type="match status" value="1"/>
</dbReference>
<evidence type="ECO:0000256" key="4">
    <source>
        <dbReference type="ARBA" id="ARBA00022989"/>
    </source>
</evidence>
<dbReference type="InterPro" id="IPR002797">
    <property type="entry name" value="Polysacc_synth"/>
</dbReference>
<dbReference type="GO" id="GO:0005886">
    <property type="term" value="C:plasma membrane"/>
    <property type="evidence" value="ECO:0007669"/>
    <property type="project" value="UniProtKB-SubCell"/>
</dbReference>
<evidence type="ECO:0000256" key="5">
    <source>
        <dbReference type="ARBA" id="ARBA00023136"/>
    </source>
</evidence>
<dbReference type="InterPro" id="IPR050833">
    <property type="entry name" value="Poly_Biosynth_Transport"/>
</dbReference>
<dbReference type="Pfam" id="PF01943">
    <property type="entry name" value="Polysacc_synt"/>
    <property type="match status" value="1"/>
</dbReference>
<feature type="transmembrane region" description="Helical" evidence="6">
    <location>
        <begin position="180"/>
        <end position="200"/>
    </location>
</feature>
<feature type="transmembrane region" description="Helical" evidence="6">
    <location>
        <begin position="151"/>
        <end position="174"/>
    </location>
</feature>
<accession>A0A1H4R6I6</accession>
<name>A0A1H4R6I6_9NOCA</name>
<dbReference type="OrthoDB" id="4458823at2"/>
<keyword evidence="5 6" id="KW-0472">Membrane</keyword>
<evidence type="ECO:0000256" key="1">
    <source>
        <dbReference type="ARBA" id="ARBA00004651"/>
    </source>
</evidence>
<feature type="transmembrane region" description="Helical" evidence="6">
    <location>
        <begin position="50"/>
        <end position="73"/>
    </location>
</feature>
<dbReference type="AlphaFoldDB" id="A0A1H4R6I6"/>
<dbReference type="RefSeq" id="WP_072937500.1">
    <property type="nucleotide sequence ID" value="NZ_FNSV01000005.1"/>
</dbReference>
<feature type="transmembrane region" description="Helical" evidence="6">
    <location>
        <begin position="294"/>
        <end position="318"/>
    </location>
</feature>
<keyword evidence="3 6" id="KW-0812">Transmembrane</keyword>
<dbReference type="EMBL" id="FNSV01000005">
    <property type="protein sequence ID" value="SEC27426.1"/>
    <property type="molecule type" value="Genomic_DNA"/>
</dbReference>
<dbReference type="PANTHER" id="PTHR30250:SF11">
    <property type="entry name" value="O-ANTIGEN TRANSPORTER-RELATED"/>
    <property type="match status" value="1"/>
</dbReference>
<gene>
    <name evidence="7" type="ORF">SAMN04490239_3497</name>
</gene>
<organism evidence="7 8">
    <name type="scientific">Rhodococcus koreensis</name>
    <dbReference type="NCBI Taxonomy" id="99653"/>
    <lineage>
        <taxon>Bacteria</taxon>
        <taxon>Bacillati</taxon>
        <taxon>Actinomycetota</taxon>
        <taxon>Actinomycetes</taxon>
        <taxon>Mycobacteriales</taxon>
        <taxon>Nocardiaceae</taxon>
        <taxon>Rhodococcus</taxon>
    </lineage>
</organism>
<proteinExistence type="predicted"/>
<keyword evidence="4 6" id="KW-1133">Transmembrane helix</keyword>
<comment type="subcellular location">
    <subcellularLocation>
        <location evidence="1">Cell membrane</location>
        <topology evidence="1">Multi-pass membrane protein</topology>
    </subcellularLocation>
</comment>
<dbReference type="Proteomes" id="UP000183561">
    <property type="component" value="Unassembled WGS sequence"/>
</dbReference>
<feature type="transmembrane region" description="Helical" evidence="6">
    <location>
        <begin position="85"/>
        <end position="107"/>
    </location>
</feature>
<evidence type="ECO:0000313" key="8">
    <source>
        <dbReference type="Proteomes" id="UP000183561"/>
    </source>
</evidence>
<feature type="transmembrane region" description="Helical" evidence="6">
    <location>
        <begin position="324"/>
        <end position="344"/>
    </location>
</feature>
<keyword evidence="8" id="KW-1185">Reference proteome</keyword>
<keyword evidence="2" id="KW-1003">Cell membrane</keyword>
<evidence type="ECO:0000256" key="6">
    <source>
        <dbReference type="SAM" id="Phobius"/>
    </source>
</evidence>
<evidence type="ECO:0000313" key="7">
    <source>
        <dbReference type="EMBL" id="SEC27426.1"/>
    </source>
</evidence>
<reference evidence="8" key="1">
    <citation type="submission" date="2016-10" db="EMBL/GenBank/DDBJ databases">
        <authorList>
            <person name="Varghese N."/>
            <person name="Submissions S."/>
        </authorList>
    </citation>
    <scope>NUCLEOTIDE SEQUENCE [LARGE SCALE GENOMIC DNA]</scope>
    <source>
        <strain evidence="8">DSM 44498</strain>
    </source>
</reference>
<feature type="transmembrane region" description="Helical" evidence="6">
    <location>
        <begin position="383"/>
        <end position="404"/>
    </location>
</feature>
<evidence type="ECO:0000256" key="2">
    <source>
        <dbReference type="ARBA" id="ARBA00022475"/>
    </source>
</evidence>
<feature type="transmembrane region" description="Helical" evidence="6">
    <location>
        <begin position="119"/>
        <end position="139"/>
    </location>
</feature>